<evidence type="ECO:0000313" key="2">
    <source>
        <dbReference type="Proteomes" id="UP000546213"/>
    </source>
</evidence>
<protein>
    <submittedName>
        <fullName evidence="1">Uncharacterized protein</fullName>
    </submittedName>
</protein>
<accession>A0A8H5L3X7</accession>
<dbReference type="Proteomes" id="UP000546213">
    <property type="component" value="Unassembled WGS sequence"/>
</dbReference>
<gene>
    <name evidence="1" type="ORF">FPCIR_8746</name>
</gene>
<organism evidence="1 2">
    <name type="scientific">Fusarium pseudocircinatum</name>
    <dbReference type="NCBI Taxonomy" id="56676"/>
    <lineage>
        <taxon>Eukaryota</taxon>
        <taxon>Fungi</taxon>
        <taxon>Dikarya</taxon>
        <taxon>Ascomycota</taxon>
        <taxon>Pezizomycotina</taxon>
        <taxon>Sordariomycetes</taxon>
        <taxon>Hypocreomycetidae</taxon>
        <taxon>Hypocreales</taxon>
        <taxon>Nectriaceae</taxon>
        <taxon>Fusarium</taxon>
        <taxon>Fusarium fujikuroi species complex</taxon>
    </lineage>
</organism>
<dbReference type="AlphaFoldDB" id="A0A8H5L3X7"/>
<sequence>MAPPNSTSSSTEPCVITGWKRVAWPELRAAPLDMSVTSLSGPMLEISRDILEIAHKVAKRQDILSSLKDRDDRIHFELRDGIATLLIVAPWSSEKTTIWETALREMVRSLKELTKATSLIRDGDIHAEIIAPELNQTIYYTCNNDPHLSATWDSVRPKVYKCLESFQSTRHRMSSIALQRYGVLPELEANPATIYIGVDYRSDETGWNEVVTDIKNMLQGEEGWGNVNVHMEHNENWAGPLFD</sequence>
<reference evidence="1 2" key="1">
    <citation type="submission" date="2020-05" db="EMBL/GenBank/DDBJ databases">
        <title>Identification and distribution of gene clusters putatively required for synthesis of sphingolipid metabolism inhibitors in phylogenetically diverse species of the filamentous fungus Fusarium.</title>
        <authorList>
            <person name="Kim H.-S."/>
            <person name="Busman M."/>
            <person name="Brown D.W."/>
            <person name="Divon H."/>
            <person name="Uhlig S."/>
            <person name="Proctor R.H."/>
        </authorList>
    </citation>
    <scope>NUCLEOTIDE SEQUENCE [LARGE SCALE GENOMIC DNA]</scope>
    <source>
        <strain evidence="1 2">NRRL 36939</strain>
    </source>
</reference>
<dbReference type="EMBL" id="JAAOAS010000233">
    <property type="protein sequence ID" value="KAF5584118.1"/>
    <property type="molecule type" value="Genomic_DNA"/>
</dbReference>
<keyword evidence="2" id="KW-1185">Reference proteome</keyword>
<comment type="caution">
    <text evidence="1">The sequence shown here is derived from an EMBL/GenBank/DDBJ whole genome shotgun (WGS) entry which is preliminary data.</text>
</comment>
<dbReference type="OrthoDB" id="5424209at2759"/>
<name>A0A8H5L3X7_9HYPO</name>
<evidence type="ECO:0000313" key="1">
    <source>
        <dbReference type="EMBL" id="KAF5584118.1"/>
    </source>
</evidence>
<proteinExistence type="predicted"/>